<dbReference type="AlphaFoldDB" id="A0AAW2SB79"/>
<dbReference type="InterPro" id="IPR002187">
    <property type="entry name" value="N-reg_PII"/>
</dbReference>
<evidence type="ECO:0000313" key="3">
    <source>
        <dbReference type="EMBL" id="KAL0389751.1"/>
    </source>
</evidence>
<comment type="similarity">
    <text evidence="1">Belongs to the P(II) protein family.</text>
</comment>
<keyword evidence="2" id="KW-1133">Transmembrane helix</keyword>
<proteinExistence type="inferred from homology"/>
<dbReference type="GO" id="GO:0009534">
    <property type="term" value="C:chloroplast thylakoid"/>
    <property type="evidence" value="ECO:0007669"/>
    <property type="project" value="TreeGrafter"/>
</dbReference>
<dbReference type="PRINTS" id="PR00340">
    <property type="entry name" value="PIIGLNB"/>
</dbReference>
<dbReference type="SMART" id="SM00938">
    <property type="entry name" value="P-II"/>
    <property type="match status" value="1"/>
</dbReference>
<sequence length="265" mass="29260">MASSSTSIPKSTVLNARPLHSRLQHFPNFASISLSPALTLFRPSPLTLTVKRSANASSLPLIRAHNSPDYIPDAKFYKVEAILSRGFLFSLMLMLLDVVIFFTWCCGTYENLDPGGSRRFLRILLDDNEGVAENGNSWGYSSDVRGLVLKVAQKDCPRQEIVPTVPQKHVMLAWGGGTTERFMGSEFSEDKFVVKVKMEIVVSKDQVEEVIQKIIEEARTGEIGDGKIFLTPVSDIIRVRTGERGEKAERMTGGRADMFSAGSSA</sequence>
<dbReference type="EMBL" id="JACGWM010000002">
    <property type="protein sequence ID" value="KAL0389751.1"/>
    <property type="molecule type" value="Genomic_DNA"/>
</dbReference>
<reference evidence="3" key="1">
    <citation type="submission" date="2020-06" db="EMBL/GenBank/DDBJ databases">
        <authorList>
            <person name="Li T."/>
            <person name="Hu X."/>
            <person name="Zhang T."/>
            <person name="Song X."/>
            <person name="Zhang H."/>
            <person name="Dai N."/>
            <person name="Sheng W."/>
            <person name="Hou X."/>
            <person name="Wei L."/>
        </authorList>
    </citation>
    <scope>NUCLEOTIDE SEQUENCE</scope>
    <source>
        <strain evidence="3">KEN8</strain>
        <tissue evidence="3">Leaf</tissue>
    </source>
</reference>
<dbReference type="GO" id="GO:0005524">
    <property type="term" value="F:ATP binding"/>
    <property type="evidence" value="ECO:0007669"/>
    <property type="project" value="TreeGrafter"/>
</dbReference>
<dbReference type="GO" id="GO:0005829">
    <property type="term" value="C:cytosol"/>
    <property type="evidence" value="ECO:0007669"/>
    <property type="project" value="TreeGrafter"/>
</dbReference>
<dbReference type="PANTHER" id="PTHR30115">
    <property type="entry name" value="NITROGEN REGULATORY PROTEIN P-II"/>
    <property type="match status" value="1"/>
</dbReference>
<dbReference type="Pfam" id="PF00543">
    <property type="entry name" value="P-II"/>
    <property type="match status" value="1"/>
</dbReference>
<feature type="transmembrane region" description="Helical" evidence="2">
    <location>
        <begin position="86"/>
        <end position="104"/>
    </location>
</feature>
<reference evidence="3" key="2">
    <citation type="journal article" date="2024" name="Plant">
        <title>Genomic evolution and insights into agronomic trait innovations of Sesamum species.</title>
        <authorList>
            <person name="Miao H."/>
            <person name="Wang L."/>
            <person name="Qu L."/>
            <person name="Liu H."/>
            <person name="Sun Y."/>
            <person name="Le M."/>
            <person name="Wang Q."/>
            <person name="Wei S."/>
            <person name="Zheng Y."/>
            <person name="Lin W."/>
            <person name="Duan Y."/>
            <person name="Cao H."/>
            <person name="Xiong S."/>
            <person name="Wang X."/>
            <person name="Wei L."/>
            <person name="Li C."/>
            <person name="Ma Q."/>
            <person name="Ju M."/>
            <person name="Zhao R."/>
            <person name="Li G."/>
            <person name="Mu C."/>
            <person name="Tian Q."/>
            <person name="Mei H."/>
            <person name="Zhang T."/>
            <person name="Gao T."/>
            <person name="Zhang H."/>
        </authorList>
    </citation>
    <scope>NUCLEOTIDE SEQUENCE</scope>
    <source>
        <strain evidence="3">KEN8</strain>
    </source>
</reference>
<evidence type="ECO:0000256" key="1">
    <source>
        <dbReference type="RuleBase" id="RU003936"/>
    </source>
</evidence>
<dbReference type="InterPro" id="IPR011322">
    <property type="entry name" value="N-reg_PII-like_a/b"/>
</dbReference>
<accession>A0AAW2SB79</accession>
<dbReference type="GO" id="GO:0030234">
    <property type="term" value="F:enzyme regulator activity"/>
    <property type="evidence" value="ECO:0007669"/>
    <property type="project" value="InterPro"/>
</dbReference>
<dbReference type="PANTHER" id="PTHR30115:SF11">
    <property type="entry name" value="NITROGEN REGULATORY PROTEIN P-II HOMOLOG"/>
    <property type="match status" value="1"/>
</dbReference>
<name>A0AAW2SB79_9LAMI</name>
<dbReference type="InterPro" id="IPR017918">
    <property type="entry name" value="N-reg_PII_CS"/>
</dbReference>
<dbReference type="GO" id="GO:0006808">
    <property type="term" value="P:regulation of nitrogen utilization"/>
    <property type="evidence" value="ECO:0007669"/>
    <property type="project" value="InterPro"/>
</dbReference>
<evidence type="ECO:0000256" key="2">
    <source>
        <dbReference type="SAM" id="Phobius"/>
    </source>
</evidence>
<protein>
    <submittedName>
        <fullName evidence="3">Nitrogen regulatory protein P-II</fullName>
    </submittedName>
</protein>
<organism evidence="3">
    <name type="scientific">Sesamum calycinum</name>
    <dbReference type="NCBI Taxonomy" id="2727403"/>
    <lineage>
        <taxon>Eukaryota</taxon>
        <taxon>Viridiplantae</taxon>
        <taxon>Streptophyta</taxon>
        <taxon>Embryophyta</taxon>
        <taxon>Tracheophyta</taxon>
        <taxon>Spermatophyta</taxon>
        <taxon>Magnoliopsida</taxon>
        <taxon>eudicotyledons</taxon>
        <taxon>Gunneridae</taxon>
        <taxon>Pentapetalae</taxon>
        <taxon>asterids</taxon>
        <taxon>lamiids</taxon>
        <taxon>Lamiales</taxon>
        <taxon>Pedaliaceae</taxon>
        <taxon>Sesamum</taxon>
    </lineage>
</organism>
<comment type="caution">
    <text evidence="3">The sequence shown here is derived from an EMBL/GenBank/DDBJ whole genome shotgun (WGS) entry which is preliminary data.</text>
</comment>
<keyword evidence="2" id="KW-0472">Membrane</keyword>
<gene>
    <name evidence="3" type="ORF">Scaly_0332200</name>
</gene>
<keyword evidence="2" id="KW-0812">Transmembrane</keyword>
<dbReference type="PROSITE" id="PS51343">
    <property type="entry name" value="PII_GLNB_DOM"/>
    <property type="match status" value="1"/>
</dbReference>
<dbReference type="InterPro" id="IPR015867">
    <property type="entry name" value="N-reg_PII/ATP_PRibTrfase_C"/>
</dbReference>
<dbReference type="SUPFAM" id="SSF54913">
    <property type="entry name" value="GlnB-like"/>
    <property type="match status" value="1"/>
</dbReference>
<dbReference type="Gene3D" id="3.30.70.120">
    <property type="match status" value="1"/>
</dbReference>
<dbReference type="PROSITE" id="PS00638">
    <property type="entry name" value="PII_GLNB_CTER"/>
    <property type="match status" value="1"/>
</dbReference>